<evidence type="ECO:0000256" key="2">
    <source>
        <dbReference type="ARBA" id="ARBA00022475"/>
    </source>
</evidence>
<dbReference type="Pfam" id="PF01810">
    <property type="entry name" value="LysE"/>
    <property type="match status" value="1"/>
</dbReference>
<evidence type="ECO:0000313" key="7">
    <source>
        <dbReference type="EMBL" id="MBC9245479.1"/>
    </source>
</evidence>
<accession>A0A926GDP7</accession>
<dbReference type="EMBL" id="JACOQL010000001">
    <property type="protein sequence ID" value="MBC9245479.1"/>
    <property type="molecule type" value="Genomic_DNA"/>
</dbReference>
<dbReference type="Proteomes" id="UP000608594">
    <property type="component" value="Unassembled WGS sequence"/>
</dbReference>
<keyword evidence="3 6" id="KW-0812">Transmembrane</keyword>
<reference evidence="7" key="1">
    <citation type="submission" date="2020-08" db="EMBL/GenBank/DDBJ databases">
        <title>Paracoccus amoyensis sp. nov., isolated from the surface seawater at coast of Xiamen, Fujian.</title>
        <authorList>
            <person name="Lyu L."/>
        </authorList>
    </citation>
    <scope>NUCLEOTIDE SEQUENCE</scope>
    <source>
        <strain evidence="7">11-3</strain>
    </source>
</reference>
<evidence type="ECO:0000256" key="3">
    <source>
        <dbReference type="ARBA" id="ARBA00022692"/>
    </source>
</evidence>
<gene>
    <name evidence="7" type="ORF">H4P12_01840</name>
</gene>
<dbReference type="PANTHER" id="PTHR30086">
    <property type="entry name" value="ARGININE EXPORTER PROTEIN ARGO"/>
    <property type="match status" value="1"/>
</dbReference>
<feature type="transmembrane region" description="Helical" evidence="6">
    <location>
        <begin position="150"/>
        <end position="171"/>
    </location>
</feature>
<dbReference type="InterPro" id="IPR001123">
    <property type="entry name" value="LeuE-type"/>
</dbReference>
<dbReference type="AlphaFoldDB" id="A0A926GDP7"/>
<name>A0A926GDP7_9RHOB</name>
<dbReference type="RefSeq" id="WP_187791876.1">
    <property type="nucleotide sequence ID" value="NZ_JACOQL010000001.1"/>
</dbReference>
<feature type="transmembrane region" description="Helical" evidence="6">
    <location>
        <begin position="45"/>
        <end position="68"/>
    </location>
</feature>
<evidence type="ECO:0000256" key="4">
    <source>
        <dbReference type="ARBA" id="ARBA00022989"/>
    </source>
</evidence>
<evidence type="ECO:0000256" key="5">
    <source>
        <dbReference type="ARBA" id="ARBA00023136"/>
    </source>
</evidence>
<keyword evidence="8" id="KW-1185">Reference proteome</keyword>
<feature type="transmembrane region" description="Helical" evidence="6">
    <location>
        <begin position="183"/>
        <end position="202"/>
    </location>
</feature>
<proteinExistence type="predicted"/>
<comment type="subcellular location">
    <subcellularLocation>
        <location evidence="1">Cell membrane</location>
        <topology evidence="1">Multi-pass membrane protein</topology>
    </subcellularLocation>
</comment>
<protein>
    <submittedName>
        <fullName evidence="7">LysE family transporter</fullName>
    </submittedName>
</protein>
<organism evidence="7 8">
    <name type="scientific">Paracoccus amoyensis</name>
    <dbReference type="NCBI Taxonomy" id="2760093"/>
    <lineage>
        <taxon>Bacteria</taxon>
        <taxon>Pseudomonadati</taxon>
        <taxon>Pseudomonadota</taxon>
        <taxon>Alphaproteobacteria</taxon>
        <taxon>Rhodobacterales</taxon>
        <taxon>Paracoccaceae</taxon>
        <taxon>Paracoccus</taxon>
    </lineage>
</organism>
<comment type="caution">
    <text evidence="7">The sequence shown here is derived from an EMBL/GenBank/DDBJ whole genome shotgun (WGS) entry which is preliminary data.</text>
</comment>
<sequence>MITVTAQQLQIFAGILVPAILSPGPAVIAASQSAFALGRARTLPYAWGLAFGASLWCAVSLLGLTIIFQTLPWTYTALTVLGGLYLLWIAWKMWRHAPDPLPDPAEGTGGISFWGGVTLNLSNPKPALFYSSVLLSVFPLSLTVLDKVAIYTTAVSVEMIFYTAVACLMALPWPRRRYYASKFWIDRGAGLLIGLLGLTLILRH</sequence>
<evidence type="ECO:0000313" key="8">
    <source>
        <dbReference type="Proteomes" id="UP000608594"/>
    </source>
</evidence>
<keyword evidence="2" id="KW-1003">Cell membrane</keyword>
<dbReference type="GO" id="GO:0015171">
    <property type="term" value="F:amino acid transmembrane transporter activity"/>
    <property type="evidence" value="ECO:0007669"/>
    <property type="project" value="TreeGrafter"/>
</dbReference>
<feature type="transmembrane region" description="Helical" evidence="6">
    <location>
        <begin position="75"/>
        <end position="94"/>
    </location>
</feature>
<dbReference type="PANTHER" id="PTHR30086:SF19">
    <property type="entry name" value="THREONINE EFFLUX PROTEIN"/>
    <property type="match status" value="1"/>
</dbReference>
<dbReference type="GO" id="GO:0005886">
    <property type="term" value="C:plasma membrane"/>
    <property type="evidence" value="ECO:0007669"/>
    <property type="project" value="UniProtKB-SubCell"/>
</dbReference>
<evidence type="ECO:0000256" key="1">
    <source>
        <dbReference type="ARBA" id="ARBA00004651"/>
    </source>
</evidence>
<keyword evidence="4 6" id="KW-1133">Transmembrane helix</keyword>
<feature type="transmembrane region" description="Helical" evidence="6">
    <location>
        <begin position="127"/>
        <end position="145"/>
    </location>
</feature>
<evidence type="ECO:0000256" key="6">
    <source>
        <dbReference type="SAM" id="Phobius"/>
    </source>
</evidence>
<keyword evidence="5 6" id="KW-0472">Membrane</keyword>